<dbReference type="Gene3D" id="3.40.50.1820">
    <property type="entry name" value="alpha/beta hydrolase"/>
    <property type="match status" value="1"/>
</dbReference>
<evidence type="ECO:0000313" key="1">
    <source>
        <dbReference type="EMBL" id="SNR50878.1"/>
    </source>
</evidence>
<sequence>MRAAVVVLRADSLANAAYTKGCTNANLMLPQHFTTARTARYISLGEPGPAVQHIWFCLHGEGQLLSDFAAQLVNLDTPERLLILPEGLSRFGLPADSAPTETTAAAWFSPETLEIDMDDLTAYLDSLAAQVLPACPAGTPVTVLGYGQGAAAACRWLAAGNTHYDKLLLYASVFPPEIDRRATLEALPIQPVVVLTTTTDIFTPEVSGEGLVHDFQEAGHSAQLRYVSGDGLRLAALGASAEIPATDEGTPPPTTPQES</sequence>
<organism evidence="1 2">
    <name type="scientific">Hymenobacter mucosus</name>
    <dbReference type="NCBI Taxonomy" id="1411120"/>
    <lineage>
        <taxon>Bacteria</taxon>
        <taxon>Pseudomonadati</taxon>
        <taxon>Bacteroidota</taxon>
        <taxon>Cytophagia</taxon>
        <taxon>Cytophagales</taxon>
        <taxon>Hymenobacteraceae</taxon>
        <taxon>Hymenobacter</taxon>
    </lineage>
</organism>
<evidence type="ECO:0008006" key="3">
    <source>
        <dbReference type="Google" id="ProtNLM"/>
    </source>
</evidence>
<reference evidence="2" key="1">
    <citation type="submission" date="2017-06" db="EMBL/GenBank/DDBJ databases">
        <authorList>
            <person name="Varghese N."/>
            <person name="Submissions S."/>
        </authorList>
    </citation>
    <scope>NUCLEOTIDE SEQUENCE [LARGE SCALE GENOMIC DNA]</scope>
    <source>
        <strain evidence="2">DSM 28041</strain>
    </source>
</reference>
<dbReference type="InterPro" id="IPR029058">
    <property type="entry name" value="AB_hydrolase_fold"/>
</dbReference>
<dbReference type="AlphaFoldDB" id="A0A238WWN9"/>
<protein>
    <recommendedName>
        <fullName evidence="3">Phospholipase/carboxylesterase</fullName>
    </recommendedName>
</protein>
<dbReference type="EMBL" id="FZNS01000003">
    <property type="protein sequence ID" value="SNR50878.1"/>
    <property type="molecule type" value="Genomic_DNA"/>
</dbReference>
<dbReference type="Proteomes" id="UP000198310">
    <property type="component" value="Unassembled WGS sequence"/>
</dbReference>
<proteinExistence type="predicted"/>
<keyword evidence="2" id="KW-1185">Reference proteome</keyword>
<accession>A0A238WWN9</accession>
<evidence type="ECO:0000313" key="2">
    <source>
        <dbReference type="Proteomes" id="UP000198310"/>
    </source>
</evidence>
<gene>
    <name evidence="1" type="ORF">SAMN06269173_103197</name>
</gene>
<name>A0A238WWN9_9BACT</name>
<dbReference type="SUPFAM" id="SSF53474">
    <property type="entry name" value="alpha/beta-Hydrolases"/>
    <property type="match status" value="1"/>
</dbReference>